<gene>
    <name evidence="2" type="ORF">MKK02DRAFT_17164</name>
</gene>
<proteinExistence type="predicted"/>
<dbReference type="GO" id="GO:0016020">
    <property type="term" value="C:membrane"/>
    <property type="evidence" value="ECO:0007669"/>
    <property type="project" value="InterPro"/>
</dbReference>
<evidence type="ECO:0000256" key="1">
    <source>
        <dbReference type="SAM" id="Phobius"/>
    </source>
</evidence>
<keyword evidence="1" id="KW-0472">Membrane</keyword>
<name>A0AA38LUL0_9TREE</name>
<sequence>MSPTRKPRIGRGLNLSRSRLRRWLILVPGGTLLFLLLLAFLHPYAFRTTLSYATRPLWDTLIYPSAPIINLASAELFSSQSPDYICRIHHSTPRTKPVQLWDAIIFSHELDMLEIHLAELYDVVDQYIILESTVTYSGQPKSLHYKENAQRYARFSDKIHYATFEGSDTAGFSFRPGDFAIETQQRGYMTDIINDLYRTSGAKPEEVLVLVADVDEIPYDHTLRLVKSCSLPPVLHLQLIPYVYSFEWISGDLDSWHIQIHTWNPKSSYYKHSSKSTEDYITSAGVHCSFCFARISEFQWKMKAYSHNDRLGDHPKALLRPERLQKAVCEGDNIFGMLPEAYTWWDLVTRWKGHQARRQTAVTPRLVKAQPERFAYLLPGGCERPIE</sequence>
<dbReference type="RefSeq" id="XP_052943798.1">
    <property type="nucleotide sequence ID" value="XM_053085744.1"/>
</dbReference>
<dbReference type="GO" id="GO:0006044">
    <property type="term" value="P:N-acetylglucosamine metabolic process"/>
    <property type="evidence" value="ECO:0007669"/>
    <property type="project" value="TreeGrafter"/>
</dbReference>
<dbReference type="EMBL" id="JAKWFO010000008">
    <property type="protein sequence ID" value="KAI9634021.1"/>
    <property type="molecule type" value="Genomic_DNA"/>
</dbReference>
<dbReference type="GO" id="GO:0003830">
    <property type="term" value="F:beta-1,4-mannosylglycoprotein 4-beta-N-acetylglucosaminyltransferase activity"/>
    <property type="evidence" value="ECO:0007669"/>
    <property type="project" value="InterPro"/>
</dbReference>
<keyword evidence="1" id="KW-1133">Transmembrane helix</keyword>
<dbReference type="Pfam" id="PF04724">
    <property type="entry name" value="Glyco_transf_17"/>
    <property type="match status" value="1"/>
</dbReference>
<evidence type="ECO:0000313" key="2">
    <source>
        <dbReference type="EMBL" id="KAI9634021.1"/>
    </source>
</evidence>
<dbReference type="GeneID" id="77724945"/>
<feature type="transmembrane region" description="Helical" evidence="1">
    <location>
        <begin position="20"/>
        <end position="41"/>
    </location>
</feature>
<keyword evidence="3" id="KW-1185">Reference proteome</keyword>
<protein>
    <submittedName>
        <fullName evidence="2">Glycosyl transferase</fullName>
    </submittedName>
</protein>
<dbReference type="InterPro" id="IPR006813">
    <property type="entry name" value="Glyco_trans_17"/>
</dbReference>
<comment type="caution">
    <text evidence="2">The sequence shown here is derived from an EMBL/GenBank/DDBJ whole genome shotgun (WGS) entry which is preliminary data.</text>
</comment>
<dbReference type="Proteomes" id="UP001164286">
    <property type="component" value="Unassembled WGS sequence"/>
</dbReference>
<dbReference type="AlphaFoldDB" id="A0AA38LUL0"/>
<organism evidence="2 3">
    <name type="scientific">Dioszegia hungarica</name>
    <dbReference type="NCBI Taxonomy" id="4972"/>
    <lineage>
        <taxon>Eukaryota</taxon>
        <taxon>Fungi</taxon>
        <taxon>Dikarya</taxon>
        <taxon>Basidiomycota</taxon>
        <taxon>Agaricomycotina</taxon>
        <taxon>Tremellomycetes</taxon>
        <taxon>Tremellales</taxon>
        <taxon>Bulleribasidiaceae</taxon>
        <taxon>Dioszegia</taxon>
    </lineage>
</organism>
<keyword evidence="1" id="KW-0812">Transmembrane</keyword>
<dbReference type="PANTHER" id="PTHR12224:SF0">
    <property type="entry name" value="BETA-1,4-MANNOSYL-GLYCOPROTEIN 4-BETA-N-ACETYLGLUCOSAMINYLTRANSFERASE"/>
    <property type="match status" value="1"/>
</dbReference>
<keyword evidence="2" id="KW-0808">Transferase</keyword>
<dbReference type="PANTHER" id="PTHR12224">
    <property type="entry name" value="BETA-1,4-MANNOSYL-GLYCOPROTEIN BETA-1,4-N-ACETYLGLUCOSAMINYL-TRANSFERASE"/>
    <property type="match status" value="1"/>
</dbReference>
<reference evidence="2" key="1">
    <citation type="journal article" date="2022" name="G3 (Bethesda)">
        <title>High quality genome of the basidiomycete yeast Dioszegia hungarica PDD-24b-2 isolated from cloud water.</title>
        <authorList>
            <person name="Jarrige D."/>
            <person name="Haridas S."/>
            <person name="Bleykasten-Grosshans C."/>
            <person name="Joly M."/>
            <person name="Nadalig T."/>
            <person name="Sancelme M."/>
            <person name="Vuilleumier S."/>
            <person name="Grigoriev I.V."/>
            <person name="Amato P."/>
            <person name="Bringel F."/>
        </authorList>
    </citation>
    <scope>NUCLEOTIDE SEQUENCE</scope>
    <source>
        <strain evidence="2">PDD-24b-2</strain>
    </source>
</reference>
<evidence type="ECO:0000313" key="3">
    <source>
        <dbReference type="Proteomes" id="UP001164286"/>
    </source>
</evidence>
<accession>A0AA38LUL0</accession>